<keyword evidence="2 4" id="KW-0663">Pyridoxal phosphate</keyword>
<comment type="similarity">
    <text evidence="4">Belongs to the alanine racemase family.</text>
</comment>
<evidence type="ECO:0000313" key="9">
    <source>
        <dbReference type="Proteomes" id="UP000746751"/>
    </source>
</evidence>
<proteinExistence type="inferred from homology"/>
<dbReference type="GO" id="GO:0030170">
    <property type="term" value="F:pyridoxal phosphate binding"/>
    <property type="evidence" value="ECO:0007669"/>
    <property type="project" value="UniProtKB-UniRule"/>
</dbReference>
<dbReference type="PROSITE" id="PS00395">
    <property type="entry name" value="ALANINE_RACEMASE"/>
    <property type="match status" value="1"/>
</dbReference>
<dbReference type="Pfam" id="PF00842">
    <property type="entry name" value="Ala_racemase_C"/>
    <property type="match status" value="1"/>
</dbReference>
<dbReference type="InterPro" id="IPR000821">
    <property type="entry name" value="Ala_racemase"/>
</dbReference>
<evidence type="ECO:0000256" key="3">
    <source>
        <dbReference type="ARBA" id="ARBA00023235"/>
    </source>
</evidence>
<dbReference type="HAMAP" id="MF_01201">
    <property type="entry name" value="Ala_racemase"/>
    <property type="match status" value="1"/>
</dbReference>
<dbReference type="GO" id="GO:0008784">
    <property type="term" value="F:alanine racemase activity"/>
    <property type="evidence" value="ECO:0007669"/>
    <property type="project" value="UniProtKB-UniRule"/>
</dbReference>
<reference evidence="8" key="2">
    <citation type="submission" date="2021-09" db="EMBL/GenBank/DDBJ databases">
        <authorList>
            <person name="Gilroy R."/>
        </authorList>
    </citation>
    <scope>NUCLEOTIDE SEQUENCE</scope>
    <source>
        <strain evidence="8">ChiGjej2B2-7701</strain>
    </source>
</reference>
<evidence type="ECO:0000256" key="6">
    <source>
        <dbReference type="PIRSR" id="PIRSR600821-52"/>
    </source>
</evidence>
<dbReference type="PRINTS" id="PR00992">
    <property type="entry name" value="ALARACEMASE"/>
</dbReference>
<feature type="binding site" evidence="4 6">
    <location>
        <position position="319"/>
    </location>
    <ligand>
        <name>substrate</name>
    </ligand>
</feature>
<dbReference type="EMBL" id="DYVF01000024">
    <property type="protein sequence ID" value="HJG30402.1"/>
    <property type="molecule type" value="Genomic_DNA"/>
</dbReference>
<dbReference type="InterPro" id="IPR029066">
    <property type="entry name" value="PLP-binding_barrel"/>
</dbReference>
<dbReference type="InterPro" id="IPR011079">
    <property type="entry name" value="Ala_racemase_C"/>
</dbReference>
<dbReference type="InterPro" id="IPR001608">
    <property type="entry name" value="Ala_racemase_N"/>
</dbReference>
<name>A0A921LQV6_9ACTN</name>
<comment type="pathway">
    <text evidence="4">Amino-acid biosynthesis; D-alanine biosynthesis; D-alanine from L-alanine: step 1/1.</text>
</comment>
<comment type="caution">
    <text evidence="8">The sequence shown here is derived from an EMBL/GenBank/DDBJ whole genome shotgun (WGS) entry which is preliminary data.</text>
</comment>
<evidence type="ECO:0000256" key="4">
    <source>
        <dbReference type="HAMAP-Rule" id="MF_01201"/>
    </source>
</evidence>
<dbReference type="Gene3D" id="2.40.37.10">
    <property type="entry name" value="Lyase, Ornithine Decarboxylase, Chain A, domain 1"/>
    <property type="match status" value="1"/>
</dbReference>
<dbReference type="SMART" id="SM01005">
    <property type="entry name" value="Ala_racemase_C"/>
    <property type="match status" value="1"/>
</dbReference>
<dbReference type="AlphaFoldDB" id="A0A921LQV6"/>
<feature type="active site" description="Proton acceptor; specific for D-alanine" evidence="4">
    <location>
        <position position="43"/>
    </location>
</feature>
<dbReference type="InterPro" id="IPR009006">
    <property type="entry name" value="Ala_racemase/Decarboxylase_C"/>
</dbReference>
<protein>
    <recommendedName>
        <fullName evidence="4">Alanine racemase</fullName>
        <ecNumber evidence="4">5.1.1.1</ecNumber>
    </recommendedName>
</protein>
<evidence type="ECO:0000256" key="1">
    <source>
        <dbReference type="ARBA" id="ARBA00001933"/>
    </source>
</evidence>
<dbReference type="PANTHER" id="PTHR30511:SF0">
    <property type="entry name" value="ALANINE RACEMASE, CATABOLIC-RELATED"/>
    <property type="match status" value="1"/>
</dbReference>
<comment type="catalytic activity">
    <reaction evidence="4">
        <text>L-alanine = D-alanine</text>
        <dbReference type="Rhea" id="RHEA:20249"/>
        <dbReference type="ChEBI" id="CHEBI:57416"/>
        <dbReference type="ChEBI" id="CHEBI:57972"/>
        <dbReference type="EC" id="5.1.1.1"/>
    </reaction>
</comment>
<evidence type="ECO:0000256" key="5">
    <source>
        <dbReference type="PIRSR" id="PIRSR600821-50"/>
    </source>
</evidence>
<accession>A0A921LQV6</accession>
<dbReference type="FunFam" id="3.20.20.10:FF:000002">
    <property type="entry name" value="Alanine racemase"/>
    <property type="match status" value="1"/>
</dbReference>
<dbReference type="Pfam" id="PF01168">
    <property type="entry name" value="Ala_racemase_N"/>
    <property type="match status" value="1"/>
</dbReference>
<keyword evidence="3 4" id="KW-0413">Isomerase</keyword>
<dbReference type="GO" id="GO:0005829">
    <property type="term" value="C:cytosol"/>
    <property type="evidence" value="ECO:0007669"/>
    <property type="project" value="TreeGrafter"/>
</dbReference>
<feature type="active site" description="Proton acceptor; specific for L-alanine" evidence="4">
    <location>
        <position position="270"/>
    </location>
</feature>
<dbReference type="Proteomes" id="UP000746751">
    <property type="component" value="Unassembled WGS sequence"/>
</dbReference>
<dbReference type="PANTHER" id="PTHR30511">
    <property type="entry name" value="ALANINE RACEMASE"/>
    <property type="match status" value="1"/>
</dbReference>
<organism evidence="8 9">
    <name type="scientific">Collinsella ihumii</name>
    <dbReference type="NCBI Taxonomy" id="1720204"/>
    <lineage>
        <taxon>Bacteria</taxon>
        <taxon>Bacillati</taxon>
        <taxon>Actinomycetota</taxon>
        <taxon>Coriobacteriia</taxon>
        <taxon>Coriobacteriales</taxon>
        <taxon>Coriobacteriaceae</taxon>
        <taxon>Collinsella</taxon>
    </lineage>
</organism>
<feature type="modified residue" description="N6-(pyridoxal phosphate)lysine" evidence="4 5">
    <location>
        <position position="43"/>
    </location>
</feature>
<dbReference type="SUPFAM" id="SSF51419">
    <property type="entry name" value="PLP-binding barrel"/>
    <property type="match status" value="1"/>
</dbReference>
<reference evidence="8" key="1">
    <citation type="journal article" date="2021" name="PeerJ">
        <title>Extensive microbial diversity within the chicken gut microbiome revealed by metagenomics and culture.</title>
        <authorList>
            <person name="Gilroy R."/>
            <person name="Ravi A."/>
            <person name="Getino M."/>
            <person name="Pursley I."/>
            <person name="Horton D.L."/>
            <person name="Alikhan N.F."/>
            <person name="Baker D."/>
            <person name="Gharbi K."/>
            <person name="Hall N."/>
            <person name="Watson M."/>
            <person name="Adriaenssens E.M."/>
            <person name="Foster-Nyarko E."/>
            <person name="Jarju S."/>
            <person name="Secka A."/>
            <person name="Antonio M."/>
            <person name="Oren A."/>
            <person name="Chaudhuri R.R."/>
            <person name="La Ragione R."/>
            <person name="Hildebrand F."/>
            <person name="Pallen M.J."/>
        </authorList>
    </citation>
    <scope>NUCLEOTIDE SEQUENCE</scope>
    <source>
        <strain evidence="8">ChiGjej2B2-7701</strain>
    </source>
</reference>
<dbReference type="SUPFAM" id="SSF50621">
    <property type="entry name" value="Alanine racemase C-terminal domain-like"/>
    <property type="match status" value="1"/>
</dbReference>
<dbReference type="Gene3D" id="3.20.20.10">
    <property type="entry name" value="Alanine racemase"/>
    <property type="match status" value="1"/>
</dbReference>
<dbReference type="EC" id="5.1.1.1" evidence="4"/>
<dbReference type="InterPro" id="IPR020622">
    <property type="entry name" value="Ala_racemase_pyridoxalP-BS"/>
</dbReference>
<evidence type="ECO:0000256" key="2">
    <source>
        <dbReference type="ARBA" id="ARBA00022898"/>
    </source>
</evidence>
<comment type="function">
    <text evidence="4">Catalyzes the interconversion of L-alanine and D-alanine. May also act on other amino acids.</text>
</comment>
<evidence type="ECO:0000259" key="7">
    <source>
        <dbReference type="SMART" id="SM01005"/>
    </source>
</evidence>
<comment type="cofactor">
    <cofactor evidence="1 4 5">
        <name>pyridoxal 5'-phosphate</name>
        <dbReference type="ChEBI" id="CHEBI:597326"/>
    </cofactor>
</comment>
<dbReference type="CDD" id="cd00430">
    <property type="entry name" value="PLPDE_III_AR"/>
    <property type="match status" value="1"/>
</dbReference>
<evidence type="ECO:0000313" key="8">
    <source>
        <dbReference type="EMBL" id="HJG30402.1"/>
    </source>
</evidence>
<feature type="binding site" evidence="4 6">
    <location>
        <position position="141"/>
    </location>
    <ligand>
        <name>substrate</name>
    </ligand>
</feature>
<gene>
    <name evidence="8" type="primary">alr</name>
    <name evidence="8" type="ORF">K8U80_03280</name>
</gene>
<dbReference type="NCBIfam" id="TIGR00492">
    <property type="entry name" value="alr"/>
    <property type="match status" value="1"/>
</dbReference>
<dbReference type="GO" id="GO:0030632">
    <property type="term" value="P:D-alanine biosynthetic process"/>
    <property type="evidence" value="ECO:0007669"/>
    <property type="project" value="UniProtKB-UniRule"/>
</dbReference>
<sequence>MVLRKEPLTRWAWVEIDQGALRRNTRAFKNLLGPRQRLCCVVKADAYGHGAVACAKVMHATGTDMFAVATVNEGVELRQGGIAEPILVLSEPPMTAIDTLLEHDLMPSIYTSEFALAYGERAVSCGTIGKYHMAIETGMNRIGVHYADVLEFRREIDFHRGIHCDGVFTHFATADESNGWDYKLQCKRFDEAVAAMKDAGYECGIVHCDNTVASILDGSTHYDMIRAGIGLYGLQPSEVTRPVFPLDPVMSVKARVTRTAHPAMGEGVGYGFTYRVPRARVQICTLPLGYADGLSRTLSNRMDVLYRGMRIPQVGNICMDQMMVAITQTSRQQIPEAQMGDIMTVVGRDGDAEITMDEMAQLRGTINYEVACGFGMRLEKIYC</sequence>
<feature type="domain" description="Alanine racemase C-terminal" evidence="7">
    <location>
        <begin position="249"/>
        <end position="383"/>
    </location>
</feature>